<accession>A0A4C1UMX2</accession>
<dbReference type="EMBL" id="BGZK01000192">
    <property type="protein sequence ID" value="GBP27342.1"/>
    <property type="molecule type" value="Genomic_DNA"/>
</dbReference>
<name>A0A4C1UMX2_EUMVA</name>
<proteinExistence type="predicted"/>
<reference evidence="2 3" key="1">
    <citation type="journal article" date="2019" name="Commun. Biol.">
        <title>The bagworm genome reveals a unique fibroin gene that provides high tensile strength.</title>
        <authorList>
            <person name="Kono N."/>
            <person name="Nakamura H."/>
            <person name="Ohtoshi R."/>
            <person name="Tomita M."/>
            <person name="Numata K."/>
            <person name="Arakawa K."/>
        </authorList>
    </citation>
    <scope>NUCLEOTIDE SEQUENCE [LARGE SCALE GENOMIC DNA]</scope>
</reference>
<protein>
    <submittedName>
        <fullName evidence="2">Uncharacterized protein</fullName>
    </submittedName>
</protein>
<sequence length="75" mass="8368">MLHKSNENTRRLPQGVRRATGGVLLFFWRQPAAPGPRRAPIEDVFDRAGKELRTVHSPILAMRERRGPPISSGGP</sequence>
<keyword evidence="3" id="KW-1185">Reference proteome</keyword>
<comment type="caution">
    <text evidence="2">The sequence shown here is derived from an EMBL/GenBank/DDBJ whole genome shotgun (WGS) entry which is preliminary data.</text>
</comment>
<organism evidence="2 3">
    <name type="scientific">Eumeta variegata</name>
    <name type="common">Bagworm moth</name>
    <name type="synonym">Eumeta japonica</name>
    <dbReference type="NCBI Taxonomy" id="151549"/>
    <lineage>
        <taxon>Eukaryota</taxon>
        <taxon>Metazoa</taxon>
        <taxon>Ecdysozoa</taxon>
        <taxon>Arthropoda</taxon>
        <taxon>Hexapoda</taxon>
        <taxon>Insecta</taxon>
        <taxon>Pterygota</taxon>
        <taxon>Neoptera</taxon>
        <taxon>Endopterygota</taxon>
        <taxon>Lepidoptera</taxon>
        <taxon>Glossata</taxon>
        <taxon>Ditrysia</taxon>
        <taxon>Tineoidea</taxon>
        <taxon>Psychidae</taxon>
        <taxon>Oiketicinae</taxon>
        <taxon>Eumeta</taxon>
    </lineage>
</organism>
<feature type="region of interest" description="Disordered" evidence="1">
    <location>
        <begin position="56"/>
        <end position="75"/>
    </location>
</feature>
<gene>
    <name evidence="2" type="ORF">EVAR_18815_1</name>
</gene>
<dbReference type="AlphaFoldDB" id="A0A4C1UMX2"/>
<evidence type="ECO:0000313" key="2">
    <source>
        <dbReference type="EMBL" id="GBP27342.1"/>
    </source>
</evidence>
<evidence type="ECO:0000313" key="3">
    <source>
        <dbReference type="Proteomes" id="UP000299102"/>
    </source>
</evidence>
<dbReference type="Proteomes" id="UP000299102">
    <property type="component" value="Unassembled WGS sequence"/>
</dbReference>
<evidence type="ECO:0000256" key="1">
    <source>
        <dbReference type="SAM" id="MobiDB-lite"/>
    </source>
</evidence>